<comment type="caution">
    <text evidence="1">The sequence shown here is derived from an EMBL/GenBank/DDBJ whole genome shotgun (WGS) entry which is preliminary data.</text>
</comment>
<accession>A0A3M3YIH0</accession>
<protein>
    <submittedName>
        <fullName evidence="1">Uncharacterized protein</fullName>
    </submittedName>
</protein>
<gene>
    <name evidence="1" type="ORF">ALQ36_03575</name>
</gene>
<evidence type="ECO:0000313" key="2">
    <source>
        <dbReference type="Proteomes" id="UP000281350"/>
    </source>
</evidence>
<organism evidence="1 2">
    <name type="scientific">Pseudomonas syringae pv. primulae</name>
    <dbReference type="NCBI Taxonomy" id="251707"/>
    <lineage>
        <taxon>Bacteria</taxon>
        <taxon>Pseudomonadati</taxon>
        <taxon>Pseudomonadota</taxon>
        <taxon>Gammaproteobacteria</taxon>
        <taxon>Pseudomonadales</taxon>
        <taxon>Pseudomonadaceae</taxon>
        <taxon>Pseudomonas</taxon>
    </lineage>
</organism>
<dbReference type="Proteomes" id="UP000281350">
    <property type="component" value="Unassembled WGS sequence"/>
</dbReference>
<proteinExistence type="predicted"/>
<dbReference type="EMBL" id="RBPY01000023">
    <property type="protein sequence ID" value="RMO81839.1"/>
    <property type="molecule type" value="Genomic_DNA"/>
</dbReference>
<sequence length="94" mass="10180">MTLQFNTFGNQFVACIQGLPLSMLETATDSRADRLMLCLLSETLVGVKLQTTPCVQTSCLDLLKWGLPLKIYTLAIAANATDVAAVRVSTPNFT</sequence>
<evidence type="ECO:0000313" key="1">
    <source>
        <dbReference type="EMBL" id="RMO81839.1"/>
    </source>
</evidence>
<dbReference type="AlphaFoldDB" id="A0A3M3YIH0"/>
<name>A0A3M3YIH0_9PSED</name>
<reference evidence="1 2" key="1">
    <citation type="submission" date="2018-08" db="EMBL/GenBank/DDBJ databases">
        <title>Recombination of ecologically and evolutionarily significant loci maintains genetic cohesion in the Pseudomonas syringae species complex.</title>
        <authorList>
            <person name="Dillon M."/>
            <person name="Thakur S."/>
            <person name="Almeida R.N.D."/>
            <person name="Weir B.S."/>
            <person name="Guttman D.S."/>
        </authorList>
    </citation>
    <scope>NUCLEOTIDE SEQUENCE [LARGE SCALE GENOMIC DNA]</scope>
    <source>
        <strain evidence="1 2">ICMP 2732</strain>
    </source>
</reference>